<dbReference type="AlphaFoldDB" id="A0AAV0WML2"/>
<evidence type="ECO:0000313" key="3">
    <source>
        <dbReference type="Proteomes" id="UP001160148"/>
    </source>
</evidence>
<sequence>MIICNKGNAPSFQRGNAESIVDLTLASHGLSTFMTNWRVSDATSLSDHKYIRFDTQILTQDTVSPQARTKKFRIDYKKLVEILEEGNLINADQLNVEECATALAEKLRETCGVETDGRTGKRKSVYWWTPSLENLRKSSNQARRIIQKDLTSAQRDSTR</sequence>
<protein>
    <recommendedName>
        <fullName evidence="1">Endonuclease/exonuclease/phosphatase domain-containing protein</fullName>
    </recommendedName>
</protein>
<dbReference type="SUPFAM" id="SSF56219">
    <property type="entry name" value="DNase I-like"/>
    <property type="match status" value="1"/>
</dbReference>
<dbReference type="Pfam" id="PF14529">
    <property type="entry name" value="Exo_endo_phos_2"/>
    <property type="match status" value="1"/>
</dbReference>
<gene>
    <name evidence="2" type="ORF">MEUPH1_LOCUS12736</name>
</gene>
<dbReference type="GO" id="GO:0003824">
    <property type="term" value="F:catalytic activity"/>
    <property type="evidence" value="ECO:0007669"/>
    <property type="project" value="InterPro"/>
</dbReference>
<dbReference type="Gene3D" id="3.60.10.10">
    <property type="entry name" value="Endonuclease/exonuclease/phosphatase"/>
    <property type="match status" value="1"/>
</dbReference>
<keyword evidence="3" id="KW-1185">Reference proteome</keyword>
<dbReference type="EMBL" id="CARXXK010000002">
    <property type="protein sequence ID" value="CAI6357067.1"/>
    <property type="molecule type" value="Genomic_DNA"/>
</dbReference>
<feature type="domain" description="Endonuclease/exonuclease/phosphatase" evidence="1">
    <location>
        <begin position="4"/>
        <end position="51"/>
    </location>
</feature>
<proteinExistence type="predicted"/>
<evidence type="ECO:0000313" key="2">
    <source>
        <dbReference type="EMBL" id="CAI6357067.1"/>
    </source>
</evidence>
<dbReference type="Proteomes" id="UP001160148">
    <property type="component" value="Unassembled WGS sequence"/>
</dbReference>
<dbReference type="InterPro" id="IPR005135">
    <property type="entry name" value="Endo/exonuclease/phosphatase"/>
</dbReference>
<reference evidence="2 3" key="1">
    <citation type="submission" date="2023-01" db="EMBL/GenBank/DDBJ databases">
        <authorList>
            <person name="Whitehead M."/>
        </authorList>
    </citation>
    <scope>NUCLEOTIDE SEQUENCE [LARGE SCALE GENOMIC DNA]</scope>
</reference>
<evidence type="ECO:0000259" key="1">
    <source>
        <dbReference type="Pfam" id="PF14529"/>
    </source>
</evidence>
<dbReference type="InterPro" id="IPR036691">
    <property type="entry name" value="Endo/exonu/phosph_ase_sf"/>
</dbReference>
<organism evidence="2 3">
    <name type="scientific">Macrosiphum euphorbiae</name>
    <name type="common">potato aphid</name>
    <dbReference type="NCBI Taxonomy" id="13131"/>
    <lineage>
        <taxon>Eukaryota</taxon>
        <taxon>Metazoa</taxon>
        <taxon>Ecdysozoa</taxon>
        <taxon>Arthropoda</taxon>
        <taxon>Hexapoda</taxon>
        <taxon>Insecta</taxon>
        <taxon>Pterygota</taxon>
        <taxon>Neoptera</taxon>
        <taxon>Paraneoptera</taxon>
        <taxon>Hemiptera</taxon>
        <taxon>Sternorrhyncha</taxon>
        <taxon>Aphidomorpha</taxon>
        <taxon>Aphidoidea</taxon>
        <taxon>Aphididae</taxon>
        <taxon>Macrosiphini</taxon>
        <taxon>Macrosiphum</taxon>
    </lineage>
</organism>
<comment type="caution">
    <text evidence="2">The sequence shown here is derived from an EMBL/GenBank/DDBJ whole genome shotgun (WGS) entry which is preliminary data.</text>
</comment>
<accession>A0AAV0WML2</accession>
<name>A0AAV0WML2_9HEMI</name>